<evidence type="ECO:0000256" key="1">
    <source>
        <dbReference type="ARBA" id="ARBA00023002"/>
    </source>
</evidence>
<evidence type="ECO:0000259" key="2">
    <source>
        <dbReference type="Pfam" id="PF00296"/>
    </source>
</evidence>
<gene>
    <name evidence="3" type="ORF">GCM10009554_79320</name>
</gene>
<sequence length="289" mass="29619">MTGSLRIGLVFPPSLPPETLRSVAVSVDAAGLDDFWVSEDCFKESAVASAVVALAATERVRVGIALLPVALRSVAQAAMELATIDRLFPGRFVGGIGHGVQMWMGQSGVQADAPLTLLREFALALRRLLDGESVTVSGRYVNLSEVELAYPPLQPPPLLIGAAGPRSLAAAGELGTGTLLSLGLPPTAVKESAEITLAAADGRPHEVFASLPVATGPDARARVDAELANYGIPGGPDTGAAGSPTAIADRFLELAAAGATGISIQPCADEPDIAAFARFIAEEVRPLLG</sequence>
<dbReference type="PANTHER" id="PTHR43244:SF1">
    <property type="entry name" value="5,10-METHYLENETETRAHYDROMETHANOPTERIN REDUCTASE"/>
    <property type="match status" value="1"/>
</dbReference>
<reference evidence="3 4" key="1">
    <citation type="journal article" date="2019" name="Int. J. Syst. Evol. Microbiol.">
        <title>The Global Catalogue of Microorganisms (GCM) 10K type strain sequencing project: providing services to taxonomists for standard genome sequencing and annotation.</title>
        <authorList>
            <consortium name="The Broad Institute Genomics Platform"/>
            <consortium name="The Broad Institute Genome Sequencing Center for Infectious Disease"/>
            <person name="Wu L."/>
            <person name="Ma J."/>
        </authorList>
    </citation>
    <scope>NUCLEOTIDE SEQUENCE [LARGE SCALE GENOMIC DNA]</scope>
    <source>
        <strain evidence="3 4">JCM 10977</strain>
    </source>
</reference>
<protein>
    <submittedName>
        <fullName evidence="3">LLM class flavin-dependent oxidoreductase</fullName>
    </submittedName>
</protein>
<dbReference type="InterPro" id="IPR036661">
    <property type="entry name" value="Luciferase-like_sf"/>
</dbReference>
<feature type="domain" description="Luciferase-like" evidence="2">
    <location>
        <begin position="16"/>
        <end position="224"/>
    </location>
</feature>
<dbReference type="Pfam" id="PF00296">
    <property type="entry name" value="Bac_luciferase"/>
    <property type="match status" value="1"/>
</dbReference>
<dbReference type="CDD" id="cd01097">
    <property type="entry name" value="Tetrahydromethanopterin_reductase"/>
    <property type="match status" value="1"/>
</dbReference>
<keyword evidence="1" id="KW-0560">Oxidoreductase</keyword>
<dbReference type="Proteomes" id="UP001500542">
    <property type="component" value="Unassembled WGS sequence"/>
</dbReference>
<dbReference type="PANTHER" id="PTHR43244">
    <property type="match status" value="1"/>
</dbReference>
<dbReference type="InterPro" id="IPR011251">
    <property type="entry name" value="Luciferase-like_dom"/>
</dbReference>
<accession>A0ABN1RR59</accession>
<dbReference type="RefSeq" id="WP_343983151.1">
    <property type="nucleotide sequence ID" value="NZ_BAAAHK010000023.1"/>
</dbReference>
<comment type="caution">
    <text evidence="3">The sequence shown here is derived from an EMBL/GenBank/DDBJ whole genome shotgun (WGS) entry which is preliminary data.</text>
</comment>
<organism evidence="3 4">
    <name type="scientific">Kribbella koreensis</name>
    <dbReference type="NCBI Taxonomy" id="57909"/>
    <lineage>
        <taxon>Bacteria</taxon>
        <taxon>Bacillati</taxon>
        <taxon>Actinomycetota</taxon>
        <taxon>Actinomycetes</taxon>
        <taxon>Propionibacteriales</taxon>
        <taxon>Kribbellaceae</taxon>
        <taxon>Kribbella</taxon>
    </lineage>
</organism>
<name>A0ABN1RR59_9ACTN</name>
<evidence type="ECO:0000313" key="3">
    <source>
        <dbReference type="EMBL" id="GAA0962046.1"/>
    </source>
</evidence>
<dbReference type="InterPro" id="IPR050564">
    <property type="entry name" value="F420-G6PD/mer"/>
</dbReference>
<evidence type="ECO:0000313" key="4">
    <source>
        <dbReference type="Proteomes" id="UP001500542"/>
    </source>
</evidence>
<proteinExistence type="predicted"/>
<keyword evidence="4" id="KW-1185">Reference proteome</keyword>
<dbReference type="Gene3D" id="3.20.20.30">
    <property type="entry name" value="Luciferase-like domain"/>
    <property type="match status" value="1"/>
</dbReference>
<dbReference type="SUPFAM" id="SSF51679">
    <property type="entry name" value="Bacterial luciferase-like"/>
    <property type="match status" value="1"/>
</dbReference>
<dbReference type="EMBL" id="BAAAHK010000023">
    <property type="protein sequence ID" value="GAA0962046.1"/>
    <property type="molecule type" value="Genomic_DNA"/>
</dbReference>